<dbReference type="SUPFAM" id="SSF52540">
    <property type="entry name" value="P-loop containing nucleoside triphosphate hydrolases"/>
    <property type="match status" value="1"/>
</dbReference>
<dbReference type="InterPro" id="IPR048960">
    <property type="entry name" value="POLQ-like_helical"/>
</dbReference>
<dbReference type="Gene3D" id="3.40.50.300">
    <property type="entry name" value="P-loop containing nucleotide triphosphate hydrolases"/>
    <property type="match status" value="1"/>
</dbReference>
<dbReference type="EMBL" id="LGRX02006239">
    <property type="protein sequence ID" value="KAK3277138.1"/>
    <property type="molecule type" value="Genomic_DNA"/>
</dbReference>
<dbReference type="InterPro" id="IPR027417">
    <property type="entry name" value="P-loop_NTPase"/>
</dbReference>
<feature type="compositionally biased region" description="Polar residues" evidence="6">
    <location>
        <begin position="583"/>
        <end position="595"/>
    </location>
</feature>
<evidence type="ECO:0000313" key="9">
    <source>
        <dbReference type="Proteomes" id="UP001190700"/>
    </source>
</evidence>
<evidence type="ECO:0000256" key="1">
    <source>
        <dbReference type="ARBA" id="ARBA00022741"/>
    </source>
</evidence>
<dbReference type="Pfam" id="PF20470">
    <property type="entry name" value="HTH_61"/>
    <property type="match status" value="1"/>
</dbReference>
<evidence type="ECO:0000313" key="8">
    <source>
        <dbReference type="EMBL" id="KAK3277138.1"/>
    </source>
</evidence>
<comment type="caution">
    <text evidence="8">The sequence shown here is derived from an EMBL/GenBank/DDBJ whole genome shotgun (WGS) entry which is preliminary data.</text>
</comment>
<dbReference type="InterPro" id="IPR001650">
    <property type="entry name" value="Helicase_C-like"/>
</dbReference>
<accession>A0AAE0GFK3</accession>
<dbReference type="PANTHER" id="PTHR47961:SF6">
    <property type="entry name" value="DNA-DIRECTED DNA POLYMERASE"/>
    <property type="match status" value="1"/>
</dbReference>
<dbReference type="Pfam" id="PF00271">
    <property type="entry name" value="Helicase_C"/>
    <property type="match status" value="1"/>
</dbReference>
<dbReference type="Proteomes" id="UP001190700">
    <property type="component" value="Unassembled WGS sequence"/>
</dbReference>
<dbReference type="SMART" id="SM00490">
    <property type="entry name" value="HELICc"/>
    <property type="match status" value="1"/>
</dbReference>
<keyword evidence="1" id="KW-0547">Nucleotide-binding</keyword>
<dbReference type="Pfam" id="PF21099">
    <property type="entry name" value="POLQ_helical"/>
    <property type="match status" value="1"/>
</dbReference>
<dbReference type="PANTHER" id="PTHR47961">
    <property type="entry name" value="DNA POLYMERASE THETA, PUTATIVE (AFU_ORTHOLOGUE AFUA_1G05260)-RELATED"/>
    <property type="match status" value="1"/>
</dbReference>
<evidence type="ECO:0000256" key="5">
    <source>
        <dbReference type="ARBA" id="ARBA00048988"/>
    </source>
</evidence>
<gene>
    <name evidence="8" type="ORF">CYMTET_14838</name>
</gene>
<feature type="domain" description="Helicase C-terminal" evidence="7">
    <location>
        <begin position="1"/>
        <end position="120"/>
    </location>
</feature>
<dbReference type="GO" id="GO:0043138">
    <property type="term" value="F:3'-5' DNA helicase activity"/>
    <property type="evidence" value="ECO:0007669"/>
    <property type="project" value="UniProtKB-EC"/>
</dbReference>
<dbReference type="Gene3D" id="1.10.3380.20">
    <property type="match status" value="1"/>
</dbReference>
<name>A0AAE0GFK3_9CHLO</name>
<sequence length="604" mass="64686">MDQRLVDLMRIGLAYHHAGLTAGERSAVENGFRAGTLKLMACTTTLAAGVNLPARRVVIRSLFQGGGKLGVENYRQMAGRAGRAGQSTCGESVIMLRSQEKAHAERLLTGRMPRVQSHLVAGGAQAWATARPLHASAGQEPPLAGQSGRIPSSAAASMQQPPLAPPTPPPPPAVAPARSERGGASGPPSKTSPLEEHPLQGLLLEAIVNQMVGTDQSVDHLLQCTLLSHQVGCAQLQRQKGAALRALFAAGLIETKYVDAELLPGLKTWAVTVMGRAVRACALPVTTAMTLYSEVDQVRQSGCMLHEKCHLIFLCIPEDQPFVISGWRDWLECFAKLSPDKQRVAEHLGVREGFILRQCKGACSGGAKDTQRHNRFAAACALAAVLEGQPVLQVVAKWGACNGLTERGVLPGQLQHLQESAAKRAGQLAGLSNAAEWWHLEMLFSTIRDELGFGTSRQLFALMQVEGMTAARAHALFKAGLRSPEAVVTAKEEKVRRALTGSLPRSLRDTAAPPPAKRPKALKGVISREEQARAMNSGSNSLVARALRQLLCSCRRHIVSAAEKQTAAAENALQVSLQPIVVSQHSQPSQRSSMNELRHRGDVP</sequence>
<keyword evidence="2" id="KW-0378">Hydrolase</keyword>
<feature type="compositionally biased region" description="Pro residues" evidence="6">
    <location>
        <begin position="162"/>
        <end position="174"/>
    </location>
</feature>
<evidence type="ECO:0000256" key="2">
    <source>
        <dbReference type="ARBA" id="ARBA00022801"/>
    </source>
</evidence>
<dbReference type="InterPro" id="IPR050474">
    <property type="entry name" value="Hel308_SKI2-like"/>
</dbReference>
<feature type="region of interest" description="Disordered" evidence="6">
    <location>
        <begin position="583"/>
        <end position="604"/>
    </location>
</feature>
<dbReference type="PROSITE" id="PS51194">
    <property type="entry name" value="HELICASE_CTER"/>
    <property type="match status" value="1"/>
</dbReference>
<comment type="catalytic activity">
    <reaction evidence="5">
        <text>ATP + H2O = ADP + phosphate + H(+)</text>
        <dbReference type="Rhea" id="RHEA:13065"/>
        <dbReference type="ChEBI" id="CHEBI:15377"/>
        <dbReference type="ChEBI" id="CHEBI:15378"/>
        <dbReference type="ChEBI" id="CHEBI:30616"/>
        <dbReference type="ChEBI" id="CHEBI:43474"/>
        <dbReference type="ChEBI" id="CHEBI:456216"/>
        <dbReference type="EC" id="5.6.2.4"/>
    </reaction>
</comment>
<dbReference type="AlphaFoldDB" id="A0AAE0GFK3"/>
<keyword evidence="4" id="KW-0067">ATP-binding</keyword>
<feature type="region of interest" description="Disordered" evidence="6">
    <location>
        <begin position="134"/>
        <end position="195"/>
    </location>
</feature>
<evidence type="ECO:0000259" key="7">
    <source>
        <dbReference type="PROSITE" id="PS51194"/>
    </source>
</evidence>
<reference evidence="8 9" key="1">
    <citation type="journal article" date="2015" name="Genome Biol. Evol.">
        <title>Comparative Genomics of a Bacterivorous Green Alga Reveals Evolutionary Causalities and Consequences of Phago-Mixotrophic Mode of Nutrition.</title>
        <authorList>
            <person name="Burns J.A."/>
            <person name="Paasch A."/>
            <person name="Narechania A."/>
            <person name="Kim E."/>
        </authorList>
    </citation>
    <scope>NUCLEOTIDE SEQUENCE [LARGE SCALE GENOMIC DNA]</scope>
    <source>
        <strain evidence="8 9">PLY_AMNH</strain>
    </source>
</reference>
<dbReference type="SUPFAM" id="SSF158702">
    <property type="entry name" value="Sec63 N-terminal domain-like"/>
    <property type="match status" value="1"/>
</dbReference>
<protein>
    <recommendedName>
        <fullName evidence="7">Helicase C-terminal domain-containing protein</fullName>
    </recommendedName>
</protein>
<proteinExistence type="predicted"/>
<keyword evidence="3" id="KW-0347">Helicase</keyword>
<organism evidence="8 9">
    <name type="scientific">Cymbomonas tetramitiformis</name>
    <dbReference type="NCBI Taxonomy" id="36881"/>
    <lineage>
        <taxon>Eukaryota</taxon>
        <taxon>Viridiplantae</taxon>
        <taxon>Chlorophyta</taxon>
        <taxon>Pyramimonadophyceae</taxon>
        <taxon>Pyramimonadales</taxon>
        <taxon>Pyramimonadaceae</taxon>
        <taxon>Cymbomonas</taxon>
    </lineage>
</organism>
<keyword evidence="9" id="KW-1185">Reference proteome</keyword>
<dbReference type="GO" id="GO:0005524">
    <property type="term" value="F:ATP binding"/>
    <property type="evidence" value="ECO:0007669"/>
    <property type="project" value="UniProtKB-KW"/>
</dbReference>
<dbReference type="InterPro" id="IPR046931">
    <property type="entry name" value="HTH_61"/>
</dbReference>
<evidence type="ECO:0000256" key="3">
    <source>
        <dbReference type="ARBA" id="ARBA00022806"/>
    </source>
</evidence>
<evidence type="ECO:0000256" key="4">
    <source>
        <dbReference type="ARBA" id="ARBA00022840"/>
    </source>
</evidence>
<evidence type="ECO:0000256" key="6">
    <source>
        <dbReference type="SAM" id="MobiDB-lite"/>
    </source>
</evidence>
<dbReference type="GO" id="GO:0016787">
    <property type="term" value="F:hydrolase activity"/>
    <property type="evidence" value="ECO:0007669"/>
    <property type="project" value="UniProtKB-KW"/>
</dbReference>